<dbReference type="PRINTS" id="PR00975">
    <property type="entry name" value="RIBOSOMALS19"/>
</dbReference>
<name>A0A4D6C4B6_9CHLO</name>
<dbReference type="InterPro" id="IPR023575">
    <property type="entry name" value="Ribosomal_uS19_SF"/>
</dbReference>
<feature type="region of interest" description="Disordered" evidence="5">
    <location>
        <begin position="109"/>
        <end position="139"/>
    </location>
</feature>
<comment type="similarity">
    <text evidence="1 4">Belongs to the universal ribosomal protein uS19 family.</text>
</comment>
<evidence type="ECO:0000256" key="2">
    <source>
        <dbReference type="ARBA" id="ARBA00022980"/>
    </source>
</evidence>
<dbReference type="SUPFAM" id="SSF54570">
    <property type="entry name" value="Ribosomal protein S19"/>
    <property type="match status" value="1"/>
</dbReference>
<evidence type="ECO:0000256" key="5">
    <source>
        <dbReference type="SAM" id="MobiDB-lite"/>
    </source>
</evidence>
<accession>A0A4D6C4B6</accession>
<dbReference type="GO" id="GO:0003735">
    <property type="term" value="F:structural constituent of ribosome"/>
    <property type="evidence" value="ECO:0007669"/>
    <property type="project" value="InterPro"/>
</dbReference>
<gene>
    <name evidence="6" type="primary">rps19</name>
</gene>
<dbReference type="GO" id="GO:0005840">
    <property type="term" value="C:ribosome"/>
    <property type="evidence" value="ECO:0007669"/>
    <property type="project" value="UniProtKB-KW"/>
</dbReference>
<feature type="region of interest" description="Disordered" evidence="5">
    <location>
        <begin position="1"/>
        <end position="53"/>
    </location>
</feature>
<dbReference type="InterPro" id="IPR002222">
    <property type="entry name" value="Ribosomal_uS19"/>
</dbReference>
<reference evidence="6" key="1">
    <citation type="journal article" date="2019" name="Genome Biol. Evol.">
        <title>Tracing the Evolution of the Plastome and Mitogenome in the Chloropicophyceae Uncovered Convergent tRNA Gene Losses and a Variant Plastid Genetic Code.</title>
        <authorList>
            <person name="Turmel M."/>
            <person name="Dos Santos A.L."/>
            <person name="Otis C."/>
            <person name="Sergerie R."/>
            <person name="Lemieux C."/>
        </authorList>
    </citation>
    <scope>NUCLEOTIDE SEQUENCE</scope>
</reference>
<evidence type="ECO:0000256" key="3">
    <source>
        <dbReference type="ARBA" id="ARBA00023274"/>
    </source>
</evidence>
<dbReference type="HAMAP" id="MF_00531">
    <property type="entry name" value="Ribosomal_uS19"/>
    <property type="match status" value="1"/>
</dbReference>
<feature type="compositionally biased region" description="Low complexity" evidence="5">
    <location>
        <begin position="40"/>
        <end position="52"/>
    </location>
</feature>
<geneLocation type="mitochondrion" evidence="6"/>
<evidence type="ECO:0000256" key="4">
    <source>
        <dbReference type="RuleBase" id="RU003485"/>
    </source>
</evidence>
<dbReference type="AlphaFoldDB" id="A0A4D6C4B6"/>
<proteinExistence type="inferred from homology"/>
<dbReference type="EMBL" id="MK086000">
    <property type="protein sequence ID" value="QBX98542.1"/>
    <property type="molecule type" value="Genomic_DNA"/>
</dbReference>
<dbReference type="Gene3D" id="3.30.860.10">
    <property type="entry name" value="30s Ribosomal Protein S19, Chain A"/>
    <property type="match status" value="1"/>
</dbReference>
<keyword evidence="2 4" id="KW-0689">Ribosomal protein</keyword>
<evidence type="ECO:0000313" key="6">
    <source>
        <dbReference type="EMBL" id="QBX98542.1"/>
    </source>
</evidence>
<dbReference type="Pfam" id="PF00203">
    <property type="entry name" value="Ribosomal_S19"/>
    <property type="match status" value="1"/>
</dbReference>
<sequence length="198" mass="22073">MHRSNAPSARRCAAPKPWDCRPRAWARPPRGDAAGACSAPPTSTRPRGTPGPCERPRCGAVGRALPPSAWRCWRRVCARWSGWAWKCTFACSTEPRCAEKERTPVARAHWKGPTWDPAGPAPVSQDKDTPAVRGTPSTPPAVRVARWATLLPSWVGLRLQVHDGRQWHPLQVEEGMIGHKAGEFRATRRLPQHRRKKK</sequence>
<keyword evidence="3 4" id="KW-0687">Ribonucleoprotein</keyword>
<dbReference type="GeneID" id="40351495"/>
<dbReference type="RefSeq" id="YP_009646630.1">
    <property type="nucleotide sequence ID" value="NC_042491.1"/>
</dbReference>
<evidence type="ECO:0000256" key="1">
    <source>
        <dbReference type="ARBA" id="ARBA00007345"/>
    </source>
</evidence>
<protein>
    <submittedName>
        <fullName evidence="6">Ribosomal protein S19</fullName>
    </submittedName>
</protein>
<keyword evidence="6" id="KW-0496">Mitochondrion</keyword>
<organism evidence="6">
    <name type="scientific">Picocystis salinarum</name>
    <dbReference type="NCBI Taxonomy" id="88271"/>
    <lineage>
        <taxon>Eukaryota</taxon>
        <taxon>Viridiplantae</taxon>
        <taxon>Chlorophyta</taxon>
        <taxon>Picocystophyceae</taxon>
        <taxon>Picocystales</taxon>
        <taxon>Picocystaceae</taxon>
        <taxon>Picocystis</taxon>
    </lineage>
</organism>
<dbReference type="GO" id="GO:0006412">
    <property type="term" value="P:translation"/>
    <property type="evidence" value="ECO:0007669"/>
    <property type="project" value="InterPro"/>
</dbReference>
<dbReference type="GO" id="GO:1990904">
    <property type="term" value="C:ribonucleoprotein complex"/>
    <property type="evidence" value="ECO:0007669"/>
    <property type="project" value="UniProtKB-KW"/>
</dbReference>